<dbReference type="PANTHER" id="PTHR48007:SF43">
    <property type="entry name" value="POLLEN RECEPTOR-LIKE KINASE 4"/>
    <property type="match status" value="1"/>
</dbReference>
<evidence type="ECO:0000259" key="3">
    <source>
        <dbReference type="PROSITE" id="PS50011"/>
    </source>
</evidence>
<feature type="domain" description="Protein kinase" evidence="3">
    <location>
        <begin position="332"/>
        <end position="608"/>
    </location>
</feature>
<dbReference type="InterPro" id="IPR000719">
    <property type="entry name" value="Prot_kinase_dom"/>
</dbReference>
<evidence type="ECO:0000313" key="4">
    <source>
        <dbReference type="EMBL" id="GMI74680.1"/>
    </source>
</evidence>
<keyword evidence="2" id="KW-0732">Signal</keyword>
<comment type="caution">
    <text evidence="4">The sequence shown here is derived from an EMBL/GenBank/DDBJ whole genome shotgun (WGS) entry which is preliminary data.</text>
</comment>
<accession>A0A9W7HF87</accession>
<dbReference type="Proteomes" id="UP001165190">
    <property type="component" value="Unassembled WGS sequence"/>
</dbReference>
<dbReference type="PANTHER" id="PTHR48007">
    <property type="entry name" value="LEUCINE-RICH REPEAT RECEPTOR-LIKE PROTEIN KINASE PXC1"/>
    <property type="match status" value="1"/>
</dbReference>
<dbReference type="PROSITE" id="PS50011">
    <property type="entry name" value="PROTEIN_KINASE_DOM"/>
    <property type="match status" value="1"/>
</dbReference>
<evidence type="ECO:0000256" key="2">
    <source>
        <dbReference type="SAM" id="SignalP"/>
    </source>
</evidence>
<keyword evidence="1" id="KW-1133">Transmembrane helix</keyword>
<dbReference type="Gene3D" id="3.80.10.10">
    <property type="entry name" value="Ribonuclease Inhibitor"/>
    <property type="match status" value="1"/>
</dbReference>
<name>A0A9W7HF87_HIBTR</name>
<dbReference type="EMBL" id="BSYR01000011">
    <property type="protein sequence ID" value="GMI74680.1"/>
    <property type="molecule type" value="Genomic_DNA"/>
</dbReference>
<protein>
    <recommendedName>
        <fullName evidence="3">Protein kinase domain-containing protein</fullName>
    </recommendedName>
</protein>
<dbReference type="GO" id="GO:0004672">
    <property type="term" value="F:protein kinase activity"/>
    <property type="evidence" value="ECO:0007669"/>
    <property type="project" value="InterPro"/>
</dbReference>
<sequence>MGSLHQFSKYLLLLTLFLLYNGSVAQYEEERDALYALKHMFDDPFVNGNWTGLQCYENSSFWDGIQCVNGRVTAIILESRGLSGTVSGDAFVSLSELITLSFKNNFLSGNIMNFSSNPKLKDIDLSRNMFNGPIPRSLLGLEFLQSLQLQDNQLTGPIPEFNQKSLTVFNVSNNKIICPNPGTNTLKSFSTASYSNKSPIVCDSSNSGAGSFSENETASSGDSKKKSVATILIVVDIIGLITVILLFIFYCNKSRKLEKLIERYRLEEKDDEILEMGGVSFNYKESKEESREENISHVHEEVSTFVAKEEGKGNLIFMGEDEASFDLNDLLRASAEGLGKGLFGNSYKAKLQGRPDVVVKRLRDMKPLSDNEFAKLIRIIADQKHPNLLPLLAYYCTNDEKLFLYRFAKNGNLFNRLHGGRGTRDRVPLRWNSRLANARGVARAVEYLHLNANFSKCLVPHGNLKLSNVLLDEDDTVLVSDYGLTSLVAVPVAAQRLVAFKSPEYQNSKRVSMKSDVWSFGCLLLELLTGRLSAHSAPPGINGVDICSWVHRAVREEWTAEIFDTEISVQKSAAPGMLKLLQVAIRCCEKVPEKRPEMTEIVREIDSIKAVDSDESEELSVDQSLTDESFSTNASTVLVVGDGRSW</sequence>
<dbReference type="InterPro" id="IPR011009">
    <property type="entry name" value="Kinase-like_dom_sf"/>
</dbReference>
<evidence type="ECO:0000313" key="5">
    <source>
        <dbReference type="Proteomes" id="UP001165190"/>
    </source>
</evidence>
<gene>
    <name evidence="4" type="ORF">HRI_001137300</name>
</gene>
<dbReference type="SUPFAM" id="SSF52058">
    <property type="entry name" value="L domain-like"/>
    <property type="match status" value="1"/>
</dbReference>
<organism evidence="4 5">
    <name type="scientific">Hibiscus trionum</name>
    <name type="common">Flower of an hour</name>
    <dbReference type="NCBI Taxonomy" id="183268"/>
    <lineage>
        <taxon>Eukaryota</taxon>
        <taxon>Viridiplantae</taxon>
        <taxon>Streptophyta</taxon>
        <taxon>Embryophyta</taxon>
        <taxon>Tracheophyta</taxon>
        <taxon>Spermatophyta</taxon>
        <taxon>Magnoliopsida</taxon>
        <taxon>eudicotyledons</taxon>
        <taxon>Gunneridae</taxon>
        <taxon>Pentapetalae</taxon>
        <taxon>rosids</taxon>
        <taxon>malvids</taxon>
        <taxon>Malvales</taxon>
        <taxon>Malvaceae</taxon>
        <taxon>Malvoideae</taxon>
        <taxon>Hibiscus</taxon>
    </lineage>
</organism>
<proteinExistence type="predicted"/>
<feature type="transmembrane region" description="Helical" evidence="1">
    <location>
        <begin position="228"/>
        <end position="250"/>
    </location>
</feature>
<dbReference type="InterPro" id="IPR032675">
    <property type="entry name" value="LRR_dom_sf"/>
</dbReference>
<dbReference type="Gene3D" id="3.30.200.20">
    <property type="entry name" value="Phosphorylase Kinase, domain 1"/>
    <property type="match status" value="1"/>
</dbReference>
<feature type="chain" id="PRO_5040938993" description="Protein kinase domain-containing protein" evidence="2">
    <location>
        <begin position="26"/>
        <end position="646"/>
    </location>
</feature>
<keyword evidence="5" id="KW-1185">Reference proteome</keyword>
<dbReference type="GO" id="GO:0005524">
    <property type="term" value="F:ATP binding"/>
    <property type="evidence" value="ECO:0007669"/>
    <property type="project" value="InterPro"/>
</dbReference>
<dbReference type="Pfam" id="PF07714">
    <property type="entry name" value="PK_Tyr_Ser-Thr"/>
    <property type="match status" value="1"/>
</dbReference>
<dbReference type="InterPro" id="IPR001245">
    <property type="entry name" value="Ser-Thr/Tyr_kinase_cat_dom"/>
</dbReference>
<keyword evidence="1" id="KW-0472">Membrane</keyword>
<feature type="signal peptide" evidence="2">
    <location>
        <begin position="1"/>
        <end position="25"/>
    </location>
</feature>
<reference evidence="4" key="1">
    <citation type="submission" date="2023-05" db="EMBL/GenBank/DDBJ databases">
        <title>Genome and transcriptome analyses reveal genes involved in the formation of fine ridges on petal epidermal cells in Hibiscus trionum.</title>
        <authorList>
            <person name="Koshimizu S."/>
            <person name="Masuda S."/>
            <person name="Ishii T."/>
            <person name="Shirasu K."/>
            <person name="Hoshino A."/>
            <person name="Arita M."/>
        </authorList>
    </citation>
    <scope>NUCLEOTIDE SEQUENCE</scope>
    <source>
        <strain evidence="4">Hamamatsu line</strain>
    </source>
</reference>
<evidence type="ECO:0000256" key="1">
    <source>
        <dbReference type="SAM" id="Phobius"/>
    </source>
</evidence>
<keyword evidence="1" id="KW-0812">Transmembrane</keyword>
<dbReference type="InterPro" id="IPR046959">
    <property type="entry name" value="PRK1-6/SRF4-like"/>
</dbReference>
<dbReference type="Gene3D" id="1.10.510.10">
    <property type="entry name" value="Transferase(Phosphotransferase) domain 1"/>
    <property type="match status" value="1"/>
</dbReference>
<dbReference type="AlphaFoldDB" id="A0A9W7HF87"/>
<dbReference type="OrthoDB" id="248923at2759"/>
<dbReference type="SUPFAM" id="SSF56112">
    <property type="entry name" value="Protein kinase-like (PK-like)"/>
    <property type="match status" value="1"/>
</dbReference>